<dbReference type="SUPFAM" id="SSF52266">
    <property type="entry name" value="SGNH hydrolase"/>
    <property type="match status" value="1"/>
</dbReference>
<gene>
    <name evidence="2" type="ORF">GCM10009682_04820</name>
</gene>
<dbReference type="PANTHER" id="PTHR43784">
    <property type="entry name" value="GDSL-LIKE LIPASE/ACYLHYDROLASE, PUTATIVE (AFU_ORTHOLOGUE AFUA_2G00820)-RELATED"/>
    <property type="match status" value="1"/>
</dbReference>
<dbReference type="Pfam" id="PF13472">
    <property type="entry name" value="Lipase_GDSL_2"/>
    <property type="match status" value="1"/>
</dbReference>
<proteinExistence type="predicted"/>
<organism evidence="2 3">
    <name type="scientific">Luedemannella flava</name>
    <dbReference type="NCBI Taxonomy" id="349316"/>
    <lineage>
        <taxon>Bacteria</taxon>
        <taxon>Bacillati</taxon>
        <taxon>Actinomycetota</taxon>
        <taxon>Actinomycetes</taxon>
        <taxon>Micromonosporales</taxon>
        <taxon>Micromonosporaceae</taxon>
        <taxon>Luedemannella</taxon>
    </lineage>
</organism>
<dbReference type="Gene3D" id="3.40.50.1110">
    <property type="entry name" value="SGNH hydrolase"/>
    <property type="match status" value="1"/>
</dbReference>
<evidence type="ECO:0000313" key="3">
    <source>
        <dbReference type="Proteomes" id="UP001500218"/>
    </source>
</evidence>
<dbReference type="CDD" id="cd01832">
    <property type="entry name" value="SGNH_hydrolase_like_1"/>
    <property type="match status" value="1"/>
</dbReference>
<dbReference type="Proteomes" id="UP001500218">
    <property type="component" value="Unassembled WGS sequence"/>
</dbReference>
<dbReference type="InterPro" id="IPR036514">
    <property type="entry name" value="SGNH_hydro_sf"/>
</dbReference>
<dbReference type="InterPro" id="IPR013830">
    <property type="entry name" value="SGNH_hydro"/>
</dbReference>
<dbReference type="GO" id="GO:0016787">
    <property type="term" value="F:hydrolase activity"/>
    <property type="evidence" value="ECO:0007669"/>
    <property type="project" value="UniProtKB-KW"/>
</dbReference>
<feature type="domain" description="SGNH hydrolase-type esterase" evidence="1">
    <location>
        <begin position="10"/>
        <end position="196"/>
    </location>
</feature>
<dbReference type="PANTHER" id="PTHR43784:SF2">
    <property type="entry name" value="GDSL-LIKE LIPASE_ACYLHYDROLASE, PUTATIVE (AFU_ORTHOLOGUE AFUA_2G00820)-RELATED"/>
    <property type="match status" value="1"/>
</dbReference>
<dbReference type="EMBL" id="BAAALT010000009">
    <property type="protein sequence ID" value="GAA1785813.1"/>
    <property type="molecule type" value="Genomic_DNA"/>
</dbReference>
<name>A0ABN2LEB7_9ACTN</name>
<comment type="caution">
    <text evidence="2">The sequence shown here is derived from an EMBL/GenBank/DDBJ whole genome shotgun (WGS) entry which is preliminary data.</text>
</comment>
<evidence type="ECO:0000259" key="1">
    <source>
        <dbReference type="Pfam" id="PF13472"/>
    </source>
</evidence>
<sequence>MPVQWRSYVAVGDSFTEGMDDHQPDGSYRGWADLVASRLAAEYRTAVAGRPAAEEQHDFRYANLAVRGRLFDSVVDDQVPAALRMRPDLVSFAAGGNDMLRRRFDPDALVKRFDEVVRVLRASGADVLVFRFADVTVRLPGRRIILPRVEILNREVEVVADRHGARLVDLWHDEEFHNPQLWSIDRLHMNAIGHRRAAAHVLKALGLEPSPGWWEVPAKLTHSWAAARAADARWVGNHLAPWVKRRLTGRSSGDHVSAKRPTLSSVQD</sequence>
<dbReference type="InterPro" id="IPR053140">
    <property type="entry name" value="GDSL_Rv0518-like"/>
</dbReference>
<keyword evidence="2" id="KW-0378">Hydrolase</keyword>
<reference evidence="2 3" key="1">
    <citation type="journal article" date="2019" name="Int. J. Syst. Evol. Microbiol.">
        <title>The Global Catalogue of Microorganisms (GCM) 10K type strain sequencing project: providing services to taxonomists for standard genome sequencing and annotation.</title>
        <authorList>
            <consortium name="The Broad Institute Genomics Platform"/>
            <consortium name="The Broad Institute Genome Sequencing Center for Infectious Disease"/>
            <person name="Wu L."/>
            <person name="Ma J."/>
        </authorList>
    </citation>
    <scope>NUCLEOTIDE SEQUENCE [LARGE SCALE GENOMIC DNA]</scope>
    <source>
        <strain evidence="2 3">JCM 13250</strain>
    </source>
</reference>
<accession>A0ABN2LEB7</accession>
<keyword evidence="3" id="KW-1185">Reference proteome</keyword>
<evidence type="ECO:0000313" key="2">
    <source>
        <dbReference type="EMBL" id="GAA1785813.1"/>
    </source>
</evidence>
<protein>
    <submittedName>
        <fullName evidence="2">SGNH/GDSL hydrolase family protein</fullName>
    </submittedName>
</protein>